<dbReference type="InterPro" id="IPR008927">
    <property type="entry name" value="6-PGluconate_DH-like_C_sf"/>
</dbReference>
<dbReference type="PANTHER" id="PTHR30524:SF0">
    <property type="entry name" value="ALTRONATE OXIDOREDUCTASE-RELATED"/>
    <property type="match status" value="1"/>
</dbReference>
<dbReference type="PANTHER" id="PTHR30524">
    <property type="entry name" value="MANNITOL-1-PHOSPHATE 5-DEHYDROGENASE"/>
    <property type="match status" value="1"/>
</dbReference>
<dbReference type="SUPFAM" id="SSF48179">
    <property type="entry name" value="6-phosphogluconate dehydrogenase C-terminal domain-like"/>
    <property type="match status" value="1"/>
</dbReference>
<organism evidence="5 6">
    <name type="scientific">Gilliamella apicola</name>
    <dbReference type="NCBI Taxonomy" id="1196095"/>
    <lineage>
        <taxon>Bacteria</taxon>
        <taxon>Pseudomonadati</taxon>
        <taxon>Pseudomonadota</taxon>
        <taxon>Gammaproteobacteria</taxon>
        <taxon>Orbales</taxon>
        <taxon>Orbaceae</taxon>
        <taxon>Gilliamella</taxon>
    </lineage>
</organism>
<keyword evidence="2" id="KW-0520">NAD</keyword>
<dbReference type="EC" id="1.1.1.58" evidence="5"/>
<dbReference type="AlphaFoldDB" id="A0A2V4DVA8"/>
<name>A0A2V4DVA8_9GAMM</name>
<dbReference type="EMBL" id="QGLP01000006">
    <property type="protein sequence ID" value="PXZ03419.1"/>
    <property type="molecule type" value="Genomic_DNA"/>
</dbReference>
<evidence type="ECO:0000256" key="1">
    <source>
        <dbReference type="ARBA" id="ARBA00023002"/>
    </source>
</evidence>
<dbReference type="GO" id="GO:0019698">
    <property type="term" value="P:D-galacturonate catabolic process"/>
    <property type="evidence" value="ECO:0007669"/>
    <property type="project" value="TreeGrafter"/>
</dbReference>
<comment type="caution">
    <text evidence="5">The sequence shown here is derived from an EMBL/GenBank/DDBJ whole genome shotgun (WGS) entry which is preliminary data.</text>
</comment>
<feature type="domain" description="Mannitol dehydrogenase N-terminal" evidence="3">
    <location>
        <begin position="17"/>
        <end position="262"/>
    </location>
</feature>
<dbReference type="GO" id="GO:0009026">
    <property type="term" value="F:tagaturonate reductase activity"/>
    <property type="evidence" value="ECO:0007669"/>
    <property type="project" value="UniProtKB-EC"/>
</dbReference>
<dbReference type="InterPro" id="IPR036291">
    <property type="entry name" value="NAD(P)-bd_dom_sf"/>
</dbReference>
<protein>
    <submittedName>
        <fullName evidence="5">Tagaturonate reductase</fullName>
        <ecNumber evidence="5">1.1.1.58</ecNumber>
    </submittedName>
</protein>
<evidence type="ECO:0000259" key="4">
    <source>
        <dbReference type="Pfam" id="PF08125"/>
    </source>
</evidence>
<sequence length="479" mass="55228">MNKQLNRTNFPGPVYPEKIIQFGEGNFLRAFVDWIIDILNEKTDFNSGVTIARPIDTHQPSINEQDGLYTTIIRGINEQGETIATPRIIYSVNQEILIYKQYQQFLKSAENPDLEFIFSNTTEAGISFNNNDKLTDTPPSSFPAKLTAFLHHRFQFFKGEKNRGLIIIPCELIDYNGDKLKELILKYAKLWQLNDDFITWINEHNTFCSTLVDRIVTGYPKDEALQIANDLGYQDRFLDTGEYFHLFVIQGPNWLKQKLKLDQVDLNILVVEDIKPYKERKVGILNGAHTAMVPVAYLSGLRTVGESMNDPQIATFIKNLLNQEVIPTLSLDKQELEKFADEVLKRFKNPFIKHELMSIALNSLTKFKTRLLPQLLTYSQKFKKPPTYISFSLAALIAFYQGEYQGQAIELTDDAHLLDKFKQWQPLYKNDCKALVTNILGLSEHWDRNLNEIAGLTELVTEYLEKILSNDIKLYIPKN</sequence>
<evidence type="ECO:0000313" key="5">
    <source>
        <dbReference type="EMBL" id="PXZ03419.1"/>
    </source>
</evidence>
<dbReference type="InterPro" id="IPR013328">
    <property type="entry name" value="6PGD_dom2"/>
</dbReference>
<dbReference type="Pfam" id="PF01232">
    <property type="entry name" value="Mannitol_dh"/>
    <property type="match status" value="1"/>
</dbReference>
<dbReference type="GO" id="GO:0019592">
    <property type="term" value="P:mannitol catabolic process"/>
    <property type="evidence" value="ECO:0007669"/>
    <property type="project" value="TreeGrafter"/>
</dbReference>
<dbReference type="InterPro" id="IPR013131">
    <property type="entry name" value="Mannitol_DH_N"/>
</dbReference>
<dbReference type="GO" id="GO:0008926">
    <property type="term" value="F:mannitol-1-phosphate 5-dehydrogenase activity"/>
    <property type="evidence" value="ECO:0007669"/>
    <property type="project" value="TreeGrafter"/>
</dbReference>
<proteinExistence type="predicted"/>
<dbReference type="GO" id="GO:0005829">
    <property type="term" value="C:cytosol"/>
    <property type="evidence" value="ECO:0007669"/>
    <property type="project" value="TreeGrafter"/>
</dbReference>
<evidence type="ECO:0000256" key="2">
    <source>
        <dbReference type="ARBA" id="ARBA00023027"/>
    </source>
</evidence>
<dbReference type="Pfam" id="PF08125">
    <property type="entry name" value="Mannitol_dh_C"/>
    <property type="match status" value="1"/>
</dbReference>
<dbReference type="NCBIfam" id="NF002969">
    <property type="entry name" value="PRK03643.1"/>
    <property type="match status" value="1"/>
</dbReference>
<dbReference type="RefSeq" id="WP_110424172.1">
    <property type="nucleotide sequence ID" value="NZ_QGLP01000006.1"/>
</dbReference>
<dbReference type="Proteomes" id="UP000247483">
    <property type="component" value="Unassembled WGS sequence"/>
</dbReference>
<dbReference type="SUPFAM" id="SSF51735">
    <property type="entry name" value="NAD(P)-binding Rossmann-fold domains"/>
    <property type="match status" value="1"/>
</dbReference>
<evidence type="ECO:0000259" key="3">
    <source>
        <dbReference type="Pfam" id="PF01232"/>
    </source>
</evidence>
<dbReference type="InterPro" id="IPR013118">
    <property type="entry name" value="Mannitol_DH_C"/>
</dbReference>
<gene>
    <name evidence="5" type="ORF">DKK79_11255</name>
</gene>
<evidence type="ECO:0000313" key="6">
    <source>
        <dbReference type="Proteomes" id="UP000247483"/>
    </source>
</evidence>
<dbReference type="Gene3D" id="1.10.1040.10">
    <property type="entry name" value="N-(1-d-carboxylethyl)-l-norvaline Dehydrogenase, domain 2"/>
    <property type="match status" value="1"/>
</dbReference>
<feature type="domain" description="Mannitol dehydrogenase C-terminal" evidence="4">
    <location>
        <begin position="273"/>
        <end position="467"/>
    </location>
</feature>
<keyword evidence="1 5" id="KW-0560">Oxidoreductase</keyword>
<dbReference type="Gene3D" id="3.40.50.720">
    <property type="entry name" value="NAD(P)-binding Rossmann-like Domain"/>
    <property type="match status" value="1"/>
</dbReference>
<reference evidence="5 6" key="1">
    <citation type="submission" date="2018-05" db="EMBL/GenBank/DDBJ databases">
        <title>Reference genomes for bee gut microbiota database.</title>
        <authorList>
            <person name="Ellegaard K.M."/>
        </authorList>
    </citation>
    <scope>NUCLEOTIDE SEQUENCE [LARGE SCALE GENOMIC DNA]</scope>
    <source>
        <strain evidence="5 6">ESL0177</strain>
    </source>
</reference>
<accession>A0A2V4DVA8</accession>